<dbReference type="GO" id="GO:0005524">
    <property type="term" value="F:ATP binding"/>
    <property type="evidence" value="ECO:0007669"/>
    <property type="project" value="InterPro"/>
</dbReference>
<keyword evidence="1" id="KW-0378">Hydrolase</keyword>
<dbReference type="RefSeq" id="WP_109953433.1">
    <property type="nucleotide sequence ID" value="NZ_CP029551.1"/>
</dbReference>
<name>A0A2U8VYV8_9HYPH</name>
<dbReference type="InterPro" id="IPR027417">
    <property type="entry name" value="P-loop_NTPase"/>
</dbReference>
<dbReference type="OrthoDB" id="9814088at2"/>
<feature type="domain" description="Helicase ATP-binding" evidence="2">
    <location>
        <begin position="28"/>
        <end position="186"/>
    </location>
</feature>
<dbReference type="InterPro" id="IPR006935">
    <property type="entry name" value="Helicase/UvrB_N"/>
</dbReference>
<dbReference type="InterPro" id="IPR014001">
    <property type="entry name" value="Helicase_ATP-bd"/>
</dbReference>
<dbReference type="KEGG" id="meti:DK427_23125"/>
<dbReference type="SMART" id="SM00487">
    <property type="entry name" value="DEXDc"/>
    <property type="match status" value="1"/>
</dbReference>
<evidence type="ECO:0000313" key="4">
    <source>
        <dbReference type="Proteomes" id="UP000246058"/>
    </source>
</evidence>
<dbReference type="PANTHER" id="PTHR45766">
    <property type="entry name" value="DNA ANNEALING HELICASE AND ENDONUCLEASE ZRANB3 FAMILY MEMBER"/>
    <property type="match status" value="1"/>
</dbReference>
<dbReference type="Pfam" id="PF04851">
    <property type="entry name" value="ResIII"/>
    <property type="match status" value="1"/>
</dbReference>
<evidence type="ECO:0000256" key="1">
    <source>
        <dbReference type="ARBA" id="ARBA00022801"/>
    </source>
</evidence>
<evidence type="ECO:0000313" key="3">
    <source>
        <dbReference type="EMBL" id="AWN38276.1"/>
    </source>
</evidence>
<keyword evidence="3" id="KW-0540">Nuclease</keyword>
<dbReference type="GO" id="GO:0004519">
    <property type="term" value="F:endonuclease activity"/>
    <property type="evidence" value="ECO:0007669"/>
    <property type="project" value="UniProtKB-KW"/>
</dbReference>
<keyword evidence="3" id="KW-0255">Endonuclease</keyword>
<dbReference type="AlphaFoldDB" id="A0A2U8VYV8"/>
<dbReference type="GO" id="GO:0003677">
    <property type="term" value="F:DNA binding"/>
    <property type="evidence" value="ECO:0007669"/>
    <property type="project" value="InterPro"/>
</dbReference>
<organism evidence="3 4">
    <name type="scientific">Methylobacterium radiodurans</name>
    <dbReference type="NCBI Taxonomy" id="2202828"/>
    <lineage>
        <taxon>Bacteria</taxon>
        <taxon>Pseudomonadati</taxon>
        <taxon>Pseudomonadota</taxon>
        <taxon>Alphaproteobacteria</taxon>
        <taxon>Hyphomicrobiales</taxon>
        <taxon>Methylobacteriaceae</taxon>
        <taxon>Methylobacterium</taxon>
    </lineage>
</organism>
<gene>
    <name evidence="3" type="ORF">DK427_23125</name>
</gene>
<protein>
    <submittedName>
        <fullName evidence="3">Restriction endonuclease subunit R</fullName>
    </submittedName>
</protein>
<dbReference type="PANTHER" id="PTHR45766:SF6">
    <property type="entry name" value="SWI_SNF-RELATED MATRIX-ASSOCIATED ACTIN-DEPENDENT REGULATOR OF CHROMATIN SUBFAMILY A-LIKE PROTEIN 1"/>
    <property type="match status" value="1"/>
</dbReference>
<dbReference type="PROSITE" id="PS51192">
    <property type="entry name" value="HELICASE_ATP_BIND_1"/>
    <property type="match status" value="1"/>
</dbReference>
<dbReference type="GO" id="GO:0016787">
    <property type="term" value="F:hydrolase activity"/>
    <property type="evidence" value="ECO:0007669"/>
    <property type="project" value="UniProtKB-KW"/>
</dbReference>
<reference evidence="3 4" key="1">
    <citation type="submission" date="2018-05" db="EMBL/GenBank/DDBJ databases">
        <title>Complete Genome Sequence of Methylobacterium sp. 17Sr1-43.</title>
        <authorList>
            <person name="Srinivasan S."/>
        </authorList>
    </citation>
    <scope>NUCLEOTIDE SEQUENCE [LARGE SCALE GENOMIC DNA]</scope>
    <source>
        <strain evidence="3 4">17Sr1-43</strain>
    </source>
</reference>
<dbReference type="Proteomes" id="UP000246058">
    <property type="component" value="Chromosome"/>
</dbReference>
<accession>A0A2U8VYV8</accession>
<evidence type="ECO:0000259" key="2">
    <source>
        <dbReference type="PROSITE" id="PS51192"/>
    </source>
</evidence>
<dbReference type="Gene3D" id="3.40.50.300">
    <property type="entry name" value="P-loop containing nucleotide triphosphate hydrolases"/>
    <property type="match status" value="2"/>
</dbReference>
<dbReference type="EMBL" id="CP029551">
    <property type="protein sequence ID" value="AWN38276.1"/>
    <property type="molecule type" value="Genomic_DNA"/>
</dbReference>
<keyword evidence="4" id="KW-1185">Reference proteome</keyword>
<sequence>MALDPVPDSGLALVPRPHQAQAARAILAARAAGRPGFLLGDMTGLGKTLSVWSALAAMPEPAVLVVCPKGAMPQWRRTIRDAGLAPKDVTLVNYERTKALMAPPQVSTRRSTRARNNELAKHGSLKRVWPLVVFDESHRLRNPYAQQTMVCRQLADAATFTVYMSATAGQAPHELGYLGRLLGHAVGSPTETLADFRALMQRLGIGRAKGRWVNWSWSANARDCAVMADLLYTGPRAIGLRRRPADIAGWPEVQRELAPTALRPDARRLYDATWREFRREWGLAGGSNRRPAGWAADLRFRQKASLLRVAGTADFAELLLEAGEQVALSVAFLETGASLIETLRGRGWRVDAIDGTRTAEENEAARLAFQTGALDAVVFTVTESISLHRNELPGGERTRALVVHDMRHSAIQLAQIEGRCHRDGEAAVIHYAYAEDTVEEAIAATVLRRMAAMDAMAGEDTGMIDAIAACIARAA</sequence>
<dbReference type="SUPFAM" id="SSF52540">
    <property type="entry name" value="P-loop containing nucleoside triphosphate hydrolases"/>
    <property type="match status" value="2"/>
</dbReference>
<proteinExistence type="predicted"/>